<evidence type="ECO:0000313" key="3">
    <source>
        <dbReference type="Proteomes" id="UP000323506"/>
    </source>
</evidence>
<dbReference type="AlphaFoldDB" id="A0A5D2H1H3"/>
<proteinExistence type="predicted"/>
<keyword evidence="1" id="KW-0812">Transmembrane</keyword>
<sequence>MGREISSSVMIKTQVTGGTPPQNHLLLLQTFPFKYGNLDDAASANILAILFTFSITNERRLFQMKFPVTQHIYISLILCTFAWRVLQNQTLYRRFIF</sequence>
<name>A0A5D2H1H3_GOSDA</name>
<protein>
    <submittedName>
        <fullName evidence="2">Uncharacterized protein</fullName>
    </submittedName>
</protein>
<gene>
    <name evidence="2" type="ORF">ES288_A03G060200v1</name>
</gene>
<dbReference type="Proteomes" id="UP000323506">
    <property type="component" value="Chromosome A03"/>
</dbReference>
<dbReference type="EMBL" id="CM017690">
    <property type="protein sequence ID" value="TYH24042.1"/>
    <property type="molecule type" value="Genomic_DNA"/>
</dbReference>
<feature type="transmembrane region" description="Helical" evidence="1">
    <location>
        <begin position="68"/>
        <end position="86"/>
    </location>
</feature>
<keyword evidence="3" id="KW-1185">Reference proteome</keyword>
<organism evidence="2 3">
    <name type="scientific">Gossypium darwinii</name>
    <name type="common">Darwin's cotton</name>
    <name type="synonym">Gossypium barbadense var. darwinii</name>
    <dbReference type="NCBI Taxonomy" id="34276"/>
    <lineage>
        <taxon>Eukaryota</taxon>
        <taxon>Viridiplantae</taxon>
        <taxon>Streptophyta</taxon>
        <taxon>Embryophyta</taxon>
        <taxon>Tracheophyta</taxon>
        <taxon>Spermatophyta</taxon>
        <taxon>Magnoliopsida</taxon>
        <taxon>eudicotyledons</taxon>
        <taxon>Gunneridae</taxon>
        <taxon>Pentapetalae</taxon>
        <taxon>rosids</taxon>
        <taxon>malvids</taxon>
        <taxon>Malvales</taxon>
        <taxon>Malvaceae</taxon>
        <taxon>Malvoideae</taxon>
        <taxon>Gossypium</taxon>
    </lineage>
</organism>
<keyword evidence="1" id="KW-0472">Membrane</keyword>
<accession>A0A5D2H1H3</accession>
<evidence type="ECO:0000313" key="2">
    <source>
        <dbReference type="EMBL" id="TYH24042.1"/>
    </source>
</evidence>
<reference evidence="2 3" key="1">
    <citation type="submission" date="2019-06" db="EMBL/GenBank/DDBJ databases">
        <title>WGS assembly of Gossypium darwinii.</title>
        <authorList>
            <person name="Chen Z.J."/>
            <person name="Sreedasyam A."/>
            <person name="Ando A."/>
            <person name="Song Q."/>
            <person name="De L."/>
            <person name="Hulse-Kemp A."/>
            <person name="Ding M."/>
            <person name="Ye W."/>
            <person name="Kirkbride R."/>
            <person name="Jenkins J."/>
            <person name="Plott C."/>
            <person name="Lovell J."/>
            <person name="Lin Y.-M."/>
            <person name="Vaughn R."/>
            <person name="Liu B."/>
            <person name="Li W."/>
            <person name="Simpson S."/>
            <person name="Scheffler B."/>
            <person name="Saski C."/>
            <person name="Grover C."/>
            <person name="Hu G."/>
            <person name="Conover J."/>
            <person name="Carlson J."/>
            <person name="Shu S."/>
            <person name="Boston L."/>
            <person name="Williams M."/>
            <person name="Peterson D."/>
            <person name="Mcgee K."/>
            <person name="Jones D."/>
            <person name="Wendel J."/>
            <person name="Stelly D."/>
            <person name="Grimwood J."/>
            <person name="Schmutz J."/>
        </authorList>
    </citation>
    <scope>NUCLEOTIDE SEQUENCE [LARGE SCALE GENOMIC DNA]</scope>
    <source>
        <strain evidence="2">1808015.09</strain>
    </source>
</reference>
<keyword evidence="1" id="KW-1133">Transmembrane helix</keyword>
<evidence type="ECO:0000256" key="1">
    <source>
        <dbReference type="SAM" id="Phobius"/>
    </source>
</evidence>